<evidence type="ECO:0000313" key="11">
    <source>
        <dbReference type="EMBL" id="GGU76749.1"/>
    </source>
</evidence>
<comment type="similarity">
    <text evidence="2">Belongs to the EccB family.</text>
</comment>
<comment type="caution">
    <text evidence="11">The sequence shown here is derived from an EMBL/GenBank/DDBJ whole genome shotgun (WGS) entry which is preliminary data.</text>
</comment>
<evidence type="ECO:0000256" key="1">
    <source>
        <dbReference type="ARBA" id="ARBA00004162"/>
    </source>
</evidence>
<evidence type="ECO:0000256" key="5">
    <source>
        <dbReference type="ARBA" id="ARBA00022741"/>
    </source>
</evidence>
<dbReference type="Proteomes" id="UP000649573">
    <property type="component" value="Unassembled WGS sequence"/>
</dbReference>
<dbReference type="PANTHER" id="PTHR40765:SF2">
    <property type="entry name" value="ESX-2 SECRETION SYSTEM ATPASE ECCB2"/>
    <property type="match status" value="1"/>
</dbReference>
<evidence type="ECO:0000256" key="6">
    <source>
        <dbReference type="ARBA" id="ARBA00022801"/>
    </source>
</evidence>
<evidence type="ECO:0000256" key="8">
    <source>
        <dbReference type="ARBA" id="ARBA00022989"/>
    </source>
</evidence>
<dbReference type="Pfam" id="PF05108">
    <property type="entry name" value="T7SS_ESX1_EccB"/>
    <property type="match status" value="1"/>
</dbReference>
<evidence type="ECO:0000256" key="7">
    <source>
        <dbReference type="ARBA" id="ARBA00022840"/>
    </source>
</evidence>
<dbReference type="Gene3D" id="2.40.50.910">
    <property type="entry name" value="Type VII secretion system EccB, repeat 3 domain"/>
    <property type="match status" value="1"/>
</dbReference>
<organism evidence="11 12">
    <name type="scientific">Lentzea flava</name>
    <dbReference type="NCBI Taxonomy" id="103732"/>
    <lineage>
        <taxon>Bacteria</taxon>
        <taxon>Bacillati</taxon>
        <taxon>Actinomycetota</taxon>
        <taxon>Actinomycetes</taxon>
        <taxon>Pseudonocardiales</taxon>
        <taxon>Pseudonocardiaceae</taxon>
        <taxon>Lentzea</taxon>
    </lineage>
</organism>
<dbReference type="PANTHER" id="PTHR40765">
    <property type="entry name" value="ESX-2 SECRETION SYSTEM ATPASE ECCB2"/>
    <property type="match status" value="1"/>
</dbReference>
<gene>
    <name evidence="11" type="ORF">GCM10010178_79940</name>
</gene>
<keyword evidence="6" id="KW-0378">Hydrolase</keyword>
<dbReference type="RefSeq" id="WP_189258987.1">
    <property type="nucleotide sequence ID" value="NZ_BMRE01000061.1"/>
</dbReference>
<keyword evidence="7" id="KW-0067">ATP-binding</keyword>
<proteinExistence type="inferred from homology"/>
<dbReference type="Gene3D" id="3.30.2390.20">
    <property type="entry name" value="Type VII secretion system EccB, repeat 1 domain"/>
    <property type="match status" value="1"/>
</dbReference>
<keyword evidence="12" id="KW-1185">Reference proteome</keyword>
<dbReference type="InterPro" id="IPR042485">
    <property type="entry name" value="T7SS_EccB_R3"/>
</dbReference>
<evidence type="ECO:0000256" key="3">
    <source>
        <dbReference type="ARBA" id="ARBA00022475"/>
    </source>
</evidence>
<evidence type="ECO:0000256" key="2">
    <source>
        <dbReference type="ARBA" id="ARBA00008149"/>
    </source>
</evidence>
<keyword evidence="3" id="KW-1003">Cell membrane</keyword>
<sequence length="457" mass="47615">MQTKRDHVHAYQALVGRMSAALMLGDTNYSEPPARRALLGLVFGVVLALLIGVACWVYGLITPGGSTVWKKPNVILVEKESGARFVYQHGVLFPVLNHASALLVQGVDAKVESVSRASLRDLERGQPIGIADAPDPVPARGSLTGARWLLCLPRTGGTDVPGAGPMSMNLNPDAPSTPIGEQEYLWVAAPDGQQYVVLAGQKLRLTAAFVAVALGLGTGAPPVAPLEWLAALPDGPEVGAATIADEGRRNVRIGDTDRPVGTVFRQVAGNGKETFSVLRADGLAPLSATEAALLQARSGSPVVEISAAVIAASPRSSDDSLTKRIPDLLTAKPVPAGERAFCLRQEPQGVNIVSQVVTVERPYAWIGMNDQIGPYLKPSTGVLAASVPAPTTAGAKPDRYLITDQGRKYRLADDEAVKALGFGGVAPVPISAGVLARIPSGPLLSRAAAGMSEKGRG</sequence>
<keyword evidence="8 10" id="KW-1133">Transmembrane helix</keyword>
<protein>
    <submittedName>
        <fullName evidence="11">Type VII secretion protein EccB</fullName>
    </submittedName>
</protein>
<keyword evidence="4 10" id="KW-0812">Transmembrane</keyword>
<reference evidence="12" key="1">
    <citation type="journal article" date="2019" name="Int. J. Syst. Evol. Microbiol.">
        <title>The Global Catalogue of Microorganisms (GCM) 10K type strain sequencing project: providing services to taxonomists for standard genome sequencing and annotation.</title>
        <authorList>
            <consortium name="The Broad Institute Genomics Platform"/>
            <consortium name="The Broad Institute Genome Sequencing Center for Infectious Disease"/>
            <person name="Wu L."/>
            <person name="Ma J."/>
        </authorList>
    </citation>
    <scope>NUCLEOTIDE SEQUENCE [LARGE SCALE GENOMIC DNA]</scope>
    <source>
        <strain evidence="12">JCM 3296</strain>
    </source>
</reference>
<evidence type="ECO:0000256" key="9">
    <source>
        <dbReference type="ARBA" id="ARBA00023136"/>
    </source>
</evidence>
<comment type="subcellular location">
    <subcellularLocation>
        <location evidence="1">Cell membrane</location>
        <topology evidence="1">Single-pass membrane protein</topology>
    </subcellularLocation>
</comment>
<name>A0ABQ2VCZ1_9PSEU</name>
<evidence type="ECO:0000313" key="12">
    <source>
        <dbReference type="Proteomes" id="UP000649573"/>
    </source>
</evidence>
<keyword evidence="5" id="KW-0547">Nucleotide-binding</keyword>
<feature type="transmembrane region" description="Helical" evidence="10">
    <location>
        <begin position="38"/>
        <end position="61"/>
    </location>
</feature>
<evidence type="ECO:0000256" key="10">
    <source>
        <dbReference type="SAM" id="Phobius"/>
    </source>
</evidence>
<accession>A0ABQ2VCZ1</accession>
<dbReference type="EMBL" id="BMRE01000061">
    <property type="protein sequence ID" value="GGU76749.1"/>
    <property type="molecule type" value="Genomic_DNA"/>
</dbReference>
<dbReference type="InterPro" id="IPR007795">
    <property type="entry name" value="T7SS_EccB"/>
</dbReference>
<evidence type="ECO:0000256" key="4">
    <source>
        <dbReference type="ARBA" id="ARBA00022692"/>
    </source>
</evidence>
<keyword evidence="9 10" id="KW-0472">Membrane</keyword>
<dbReference type="InterPro" id="IPR044857">
    <property type="entry name" value="T7SS_EccB_R1"/>
</dbReference>
<dbReference type="NCBIfam" id="TIGR03919">
    <property type="entry name" value="T7SS_EccB"/>
    <property type="match status" value="1"/>
</dbReference>